<reference evidence="1" key="1">
    <citation type="submission" date="2019-10" db="EMBL/GenBank/DDBJ databases">
        <authorList>
            <consortium name="DOE Joint Genome Institute"/>
            <person name="Kuo A."/>
            <person name="Miyauchi S."/>
            <person name="Kiss E."/>
            <person name="Drula E."/>
            <person name="Kohler A."/>
            <person name="Sanchez-Garcia M."/>
            <person name="Andreopoulos B."/>
            <person name="Barry K.W."/>
            <person name="Bonito G."/>
            <person name="Buee M."/>
            <person name="Carver A."/>
            <person name="Chen C."/>
            <person name="Cichocki N."/>
            <person name="Clum A."/>
            <person name="Culley D."/>
            <person name="Crous P.W."/>
            <person name="Fauchery L."/>
            <person name="Girlanda M."/>
            <person name="Hayes R."/>
            <person name="Keri Z."/>
            <person name="LaButti K."/>
            <person name="Lipzen A."/>
            <person name="Lombard V."/>
            <person name="Magnuson J."/>
            <person name="Maillard F."/>
            <person name="Morin E."/>
            <person name="Murat C."/>
            <person name="Nolan M."/>
            <person name="Ohm R."/>
            <person name="Pangilinan J."/>
            <person name="Pereira M."/>
            <person name="Perotto S."/>
            <person name="Peter M."/>
            <person name="Riley R."/>
            <person name="Sitrit Y."/>
            <person name="Stielow B."/>
            <person name="Szollosi G."/>
            <person name="Zifcakova L."/>
            <person name="Stursova M."/>
            <person name="Spatafora J.W."/>
            <person name="Tedersoo L."/>
            <person name="Vaario L.-M."/>
            <person name="Yamada A."/>
            <person name="Yan M."/>
            <person name="Wang P."/>
            <person name="Xu J."/>
            <person name="Bruns T."/>
            <person name="Baldrian P."/>
            <person name="Vilgalys R."/>
            <person name="Henrissat B."/>
            <person name="Grigoriev I.V."/>
            <person name="Hibbett D."/>
            <person name="Nagy L.G."/>
            <person name="Martin F.M."/>
        </authorList>
    </citation>
    <scope>NUCLEOTIDE SEQUENCE</scope>
    <source>
        <strain evidence="1">BED1</strain>
    </source>
</reference>
<comment type="caution">
    <text evidence="1">The sequence shown here is derived from an EMBL/GenBank/DDBJ whole genome shotgun (WGS) entry which is preliminary data.</text>
</comment>
<accession>A0AAD4GEH4</accession>
<dbReference type="EMBL" id="WHUW01000012">
    <property type="protein sequence ID" value="KAF8440346.1"/>
    <property type="molecule type" value="Genomic_DNA"/>
</dbReference>
<dbReference type="Proteomes" id="UP001194468">
    <property type="component" value="Unassembled WGS sequence"/>
</dbReference>
<evidence type="ECO:0000313" key="2">
    <source>
        <dbReference type="Proteomes" id="UP001194468"/>
    </source>
</evidence>
<keyword evidence="2" id="KW-1185">Reference proteome</keyword>
<reference evidence="1" key="2">
    <citation type="journal article" date="2020" name="Nat. Commun.">
        <title>Large-scale genome sequencing of mycorrhizal fungi provides insights into the early evolution of symbiotic traits.</title>
        <authorList>
            <person name="Miyauchi S."/>
            <person name="Kiss E."/>
            <person name="Kuo A."/>
            <person name="Drula E."/>
            <person name="Kohler A."/>
            <person name="Sanchez-Garcia M."/>
            <person name="Morin E."/>
            <person name="Andreopoulos B."/>
            <person name="Barry K.W."/>
            <person name="Bonito G."/>
            <person name="Buee M."/>
            <person name="Carver A."/>
            <person name="Chen C."/>
            <person name="Cichocki N."/>
            <person name="Clum A."/>
            <person name="Culley D."/>
            <person name="Crous P.W."/>
            <person name="Fauchery L."/>
            <person name="Girlanda M."/>
            <person name="Hayes R.D."/>
            <person name="Keri Z."/>
            <person name="LaButti K."/>
            <person name="Lipzen A."/>
            <person name="Lombard V."/>
            <person name="Magnuson J."/>
            <person name="Maillard F."/>
            <person name="Murat C."/>
            <person name="Nolan M."/>
            <person name="Ohm R.A."/>
            <person name="Pangilinan J."/>
            <person name="Pereira M.F."/>
            <person name="Perotto S."/>
            <person name="Peter M."/>
            <person name="Pfister S."/>
            <person name="Riley R."/>
            <person name="Sitrit Y."/>
            <person name="Stielow J.B."/>
            <person name="Szollosi G."/>
            <person name="Zifcakova L."/>
            <person name="Stursova M."/>
            <person name="Spatafora J.W."/>
            <person name="Tedersoo L."/>
            <person name="Vaario L.M."/>
            <person name="Yamada A."/>
            <person name="Yan M."/>
            <person name="Wang P."/>
            <person name="Xu J."/>
            <person name="Bruns T."/>
            <person name="Baldrian P."/>
            <person name="Vilgalys R."/>
            <person name="Dunand C."/>
            <person name="Henrissat B."/>
            <person name="Grigoriev I.V."/>
            <person name="Hibbett D."/>
            <person name="Nagy L.G."/>
            <person name="Martin F.M."/>
        </authorList>
    </citation>
    <scope>NUCLEOTIDE SEQUENCE</scope>
    <source>
        <strain evidence="1">BED1</strain>
    </source>
</reference>
<sequence length="103" mass="12124">MDVHSFAISLVLIRHAHLGFTSHSHWYRSPGMFSGQLAVTVDHQYYPAPKPMSFFFCLDTEHTNLLFLNMNLPFPNQPTANYIKRFYILSLLHRTPTRKKYPR</sequence>
<proteinExistence type="predicted"/>
<name>A0AAD4GEH4_BOLED</name>
<dbReference type="AlphaFoldDB" id="A0AAD4GEH4"/>
<organism evidence="1 2">
    <name type="scientific">Boletus edulis BED1</name>
    <dbReference type="NCBI Taxonomy" id="1328754"/>
    <lineage>
        <taxon>Eukaryota</taxon>
        <taxon>Fungi</taxon>
        <taxon>Dikarya</taxon>
        <taxon>Basidiomycota</taxon>
        <taxon>Agaricomycotina</taxon>
        <taxon>Agaricomycetes</taxon>
        <taxon>Agaricomycetidae</taxon>
        <taxon>Boletales</taxon>
        <taxon>Boletineae</taxon>
        <taxon>Boletaceae</taxon>
        <taxon>Boletoideae</taxon>
        <taxon>Boletus</taxon>
    </lineage>
</organism>
<evidence type="ECO:0000313" key="1">
    <source>
        <dbReference type="EMBL" id="KAF8440346.1"/>
    </source>
</evidence>
<protein>
    <submittedName>
        <fullName evidence="1">Uncharacterized protein</fullName>
    </submittedName>
</protein>
<gene>
    <name evidence="1" type="ORF">L210DRAFT_2151355</name>
</gene>